<dbReference type="Gene3D" id="3.40.50.1820">
    <property type="entry name" value="alpha/beta hydrolase"/>
    <property type="match status" value="1"/>
</dbReference>
<dbReference type="Proteomes" id="UP001464555">
    <property type="component" value="Unassembled WGS sequence"/>
</dbReference>
<evidence type="ECO:0000259" key="2">
    <source>
        <dbReference type="Pfam" id="PF20434"/>
    </source>
</evidence>
<name>A0ABU9HU33_9FLAO</name>
<dbReference type="Pfam" id="PF20434">
    <property type="entry name" value="BD-FAE"/>
    <property type="match status" value="1"/>
</dbReference>
<dbReference type="PANTHER" id="PTHR48081">
    <property type="entry name" value="AB HYDROLASE SUPERFAMILY PROTEIN C4A8.06C"/>
    <property type="match status" value="1"/>
</dbReference>
<evidence type="ECO:0000256" key="1">
    <source>
        <dbReference type="ARBA" id="ARBA00022801"/>
    </source>
</evidence>
<dbReference type="EMBL" id="JBBYHR010000001">
    <property type="protein sequence ID" value="MEL1243067.1"/>
    <property type="molecule type" value="Genomic_DNA"/>
</dbReference>
<dbReference type="InterPro" id="IPR029058">
    <property type="entry name" value="AB_hydrolase_fold"/>
</dbReference>
<dbReference type="PANTHER" id="PTHR48081:SF13">
    <property type="entry name" value="ALPHA_BETA HYDROLASE"/>
    <property type="match status" value="1"/>
</dbReference>
<keyword evidence="1 3" id="KW-0378">Hydrolase</keyword>
<evidence type="ECO:0000313" key="3">
    <source>
        <dbReference type="EMBL" id="MEL1243067.1"/>
    </source>
</evidence>
<dbReference type="RefSeq" id="WP_341695385.1">
    <property type="nucleotide sequence ID" value="NZ_JBBYHR010000001.1"/>
</dbReference>
<accession>A0ABU9HU33</accession>
<keyword evidence="4" id="KW-1185">Reference proteome</keyword>
<dbReference type="SUPFAM" id="SSF53474">
    <property type="entry name" value="alpha/beta-Hydrolases"/>
    <property type="match status" value="1"/>
</dbReference>
<dbReference type="InterPro" id="IPR050300">
    <property type="entry name" value="GDXG_lipolytic_enzyme"/>
</dbReference>
<comment type="caution">
    <text evidence="3">The sequence shown here is derived from an EMBL/GenBank/DDBJ whole genome shotgun (WGS) entry which is preliminary data.</text>
</comment>
<dbReference type="GO" id="GO:0016787">
    <property type="term" value="F:hydrolase activity"/>
    <property type="evidence" value="ECO:0007669"/>
    <property type="project" value="UniProtKB-KW"/>
</dbReference>
<organism evidence="3 4">
    <name type="scientific">Flavobacterium arundinis</name>
    <dbReference type="NCBI Taxonomy" id="3139143"/>
    <lineage>
        <taxon>Bacteria</taxon>
        <taxon>Pseudomonadati</taxon>
        <taxon>Bacteroidota</taxon>
        <taxon>Flavobacteriia</taxon>
        <taxon>Flavobacteriales</taxon>
        <taxon>Flavobacteriaceae</taxon>
        <taxon>Flavobacterium</taxon>
    </lineage>
</organism>
<protein>
    <submittedName>
        <fullName evidence="3">Alpha/beta hydrolase</fullName>
    </submittedName>
</protein>
<proteinExistence type="predicted"/>
<evidence type="ECO:0000313" key="4">
    <source>
        <dbReference type="Proteomes" id="UP001464555"/>
    </source>
</evidence>
<gene>
    <name evidence="3" type="ORF">AAEO56_02240</name>
</gene>
<sequence>MDIYLPANKNEGTKVIILLHGGGWSGGSKVQLNYLIPIVQEEFPQHAIVNMDYRLASFDSPAFPKQLEDIEKAIAFIQDSDYNIGTKYAFIGLSAGAHLAMLHSYKNNSNHTINAVCSIVGPADFTDPFYARHPYYNYAAMYLLGNSKNDNEAILGISPTNYINPKSPATLLFYGGKDPVVPQSQATRLKAKLDENGVYNEYYLYKEGGHSNWNAKAMDTFRQKLVTFLKNRF</sequence>
<reference evidence="3 4" key="1">
    <citation type="submission" date="2024-04" db="EMBL/GenBank/DDBJ databases">
        <title>Flavobacterium sp. DGU11 16S ribosomal RNA gene Genome sequencing and assembly.</title>
        <authorList>
            <person name="Park S."/>
        </authorList>
    </citation>
    <scope>NUCLEOTIDE SEQUENCE [LARGE SCALE GENOMIC DNA]</scope>
    <source>
        <strain evidence="3 4">DGU11</strain>
    </source>
</reference>
<feature type="domain" description="BD-FAE-like" evidence="2">
    <location>
        <begin position="1"/>
        <end position="193"/>
    </location>
</feature>
<dbReference type="InterPro" id="IPR049492">
    <property type="entry name" value="BD-FAE-like_dom"/>
</dbReference>